<dbReference type="InterPro" id="IPR013783">
    <property type="entry name" value="Ig-like_fold"/>
</dbReference>
<gene>
    <name evidence="2" type="ORF">DWZ95_16440</name>
</gene>
<evidence type="ECO:0000313" key="2">
    <source>
        <dbReference type="EMBL" id="RHL90063.1"/>
    </source>
</evidence>
<dbReference type="EMBL" id="QRPE01000022">
    <property type="protein sequence ID" value="RHL90063.1"/>
    <property type="molecule type" value="Genomic_DNA"/>
</dbReference>
<keyword evidence="1" id="KW-0732">Signal</keyword>
<evidence type="ECO:0000313" key="3">
    <source>
        <dbReference type="Proteomes" id="UP000285013"/>
    </source>
</evidence>
<dbReference type="InterPro" id="IPR032627">
    <property type="entry name" value="DUF4876"/>
</dbReference>
<dbReference type="Proteomes" id="UP000285013">
    <property type="component" value="Unassembled WGS sequence"/>
</dbReference>
<dbReference type="Gene3D" id="2.60.40.10">
    <property type="entry name" value="Immunoglobulins"/>
    <property type="match status" value="1"/>
</dbReference>
<protein>
    <submittedName>
        <fullName evidence="2">DUF4876 domain-containing protein</fullName>
    </submittedName>
</protein>
<feature type="chain" id="PRO_5043182148" evidence="1">
    <location>
        <begin position="22"/>
        <end position="442"/>
    </location>
</feature>
<proteinExistence type="predicted"/>
<name>A0A3E4KNU2_9BACE</name>
<evidence type="ECO:0000256" key="1">
    <source>
        <dbReference type="SAM" id="SignalP"/>
    </source>
</evidence>
<comment type="caution">
    <text evidence="2">The sequence shown here is derived from an EMBL/GenBank/DDBJ whole genome shotgun (WGS) entry which is preliminary data.</text>
</comment>
<organism evidence="2 3">
    <name type="scientific">Bacteroides intestinalis</name>
    <dbReference type="NCBI Taxonomy" id="329854"/>
    <lineage>
        <taxon>Bacteria</taxon>
        <taxon>Pseudomonadati</taxon>
        <taxon>Bacteroidota</taxon>
        <taxon>Bacteroidia</taxon>
        <taxon>Bacteroidales</taxon>
        <taxon>Bacteroidaceae</taxon>
        <taxon>Bacteroides</taxon>
    </lineage>
</organism>
<reference evidence="2 3" key="1">
    <citation type="submission" date="2018-08" db="EMBL/GenBank/DDBJ databases">
        <title>A genome reference for cultivated species of the human gut microbiota.</title>
        <authorList>
            <person name="Zou Y."/>
            <person name="Xue W."/>
            <person name="Luo G."/>
        </authorList>
    </citation>
    <scope>NUCLEOTIDE SEQUENCE [LARGE SCALE GENOMIC DNA]</scope>
    <source>
        <strain evidence="2 3">AF36-16BH</strain>
    </source>
</reference>
<accession>A0A3E4KNU2</accession>
<feature type="signal peptide" evidence="1">
    <location>
        <begin position="1"/>
        <end position="21"/>
    </location>
</feature>
<dbReference type="Pfam" id="PF16215">
    <property type="entry name" value="DUF4876"/>
    <property type="match status" value="1"/>
</dbReference>
<sequence length="442" mass="48253">MKMKKYVFLILSVLLFCAACSDDENDVYKTYLVTVQLAYPSGSELSAVEGVPVKLTGSTGTTYDATTDANGKAAFTVPAGIYEASASEKRASNGYSFILNGVKSGITVTETWTGDSVVEVALTESKSGQVIIKELYVGGCQKDDGSGNYQYDKYVILYNNSEQAATLENFCLGMVNPYNANSTINDYKDGVLSYANDNYIPAGCGIWYLPRNLTIEAGKQVVIALNGAINHTLTYSNSVNLSTADYCTYDIEDFSQTNYYPTPSESIPTANYFTAYKYGQGTAWVLSNQSPAFFIFSTHDVTPEVFASNTDYHYTADKEGNAVYRCTKVPTDWILDAVEVFSQAQLAKSQKRLTPAIDAGYTVLTNAQGYTSYRNVDKQATEAVEGNSGKLVYSYNYGTDGSTDPSGIDAEASLKNGARIIYQDTNNSTNDFHQRKQASLRD</sequence>
<dbReference type="AlphaFoldDB" id="A0A3E4KNU2"/>